<feature type="transmembrane region" description="Helical" evidence="1">
    <location>
        <begin position="48"/>
        <end position="71"/>
    </location>
</feature>
<keyword evidence="3" id="KW-1185">Reference proteome</keyword>
<feature type="transmembrane region" description="Helical" evidence="1">
    <location>
        <begin position="12"/>
        <end position="36"/>
    </location>
</feature>
<sequence>MERRYIEVERWLYQLIIFPLSGINFFLNIFYIHCLISNRQKLRQPLKLLLCFLIGCSAAFSIHLALWSPILVEMDGSSIPHHFFWMLIIFFTHSSMTCSGWMSIYAYVKVVPSKRALLIWIKRNIKSVVYLFFFSQETLIIFEASLKISTLVLEYRIIEGANSTSNGLRDSGLEVGSAVVLIFLKVHLLSCIAMIGMCNFSMAHYLLKHIKSINREGFSTSGIHDQMQIVISEFFQGAFFLMCSILYFVDKFSFQYSPHFFFGPMMALTITLLYMTGTTASLFIGQVIFRQGAVGLWKWLTAPCCANI</sequence>
<organism evidence="2 3">
    <name type="scientific">Takifugu flavidus</name>
    <name type="common">sansaifugu</name>
    <dbReference type="NCBI Taxonomy" id="433684"/>
    <lineage>
        <taxon>Eukaryota</taxon>
        <taxon>Metazoa</taxon>
        <taxon>Chordata</taxon>
        <taxon>Craniata</taxon>
        <taxon>Vertebrata</taxon>
        <taxon>Euteleostomi</taxon>
        <taxon>Actinopterygii</taxon>
        <taxon>Neopterygii</taxon>
        <taxon>Teleostei</taxon>
        <taxon>Neoteleostei</taxon>
        <taxon>Acanthomorphata</taxon>
        <taxon>Eupercaria</taxon>
        <taxon>Tetraodontiformes</taxon>
        <taxon>Tetradontoidea</taxon>
        <taxon>Tetraodontidae</taxon>
        <taxon>Takifugu</taxon>
    </lineage>
</organism>
<feature type="transmembrane region" description="Helical" evidence="1">
    <location>
        <begin position="83"/>
        <end position="108"/>
    </location>
</feature>
<reference evidence="2 3" key="1">
    <citation type="submission" date="2019-04" db="EMBL/GenBank/DDBJ databases">
        <title>Chromosome genome assembly for Takifugu flavidus.</title>
        <authorList>
            <person name="Xiao S."/>
        </authorList>
    </citation>
    <scope>NUCLEOTIDE SEQUENCE [LARGE SCALE GENOMIC DNA]</scope>
    <source>
        <strain evidence="2">HTHZ2018</strain>
        <tissue evidence="2">Muscle</tissue>
    </source>
</reference>
<gene>
    <name evidence="2" type="ORF">D4764_01G0004760</name>
</gene>
<feature type="transmembrane region" description="Helical" evidence="1">
    <location>
        <begin position="228"/>
        <end position="249"/>
    </location>
</feature>
<keyword evidence="1" id="KW-0812">Transmembrane</keyword>
<feature type="transmembrane region" description="Helical" evidence="1">
    <location>
        <begin position="178"/>
        <end position="207"/>
    </location>
</feature>
<feature type="transmembrane region" description="Helical" evidence="1">
    <location>
        <begin position="261"/>
        <end position="289"/>
    </location>
</feature>
<comment type="caution">
    <text evidence="2">The sequence shown here is derived from an EMBL/GenBank/DDBJ whole genome shotgun (WGS) entry which is preliminary data.</text>
</comment>
<evidence type="ECO:0000313" key="3">
    <source>
        <dbReference type="Proteomes" id="UP000324091"/>
    </source>
</evidence>
<dbReference type="EMBL" id="RHFK02000001">
    <property type="protein sequence ID" value="TWW80661.1"/>
    <property type="molecule type" value="Genomic_DNA"/>
</dbReference>
<accession>A0A5C6PP98</accession>
<dbReference type="SUPFAM" id="SSF81321">
    <property type="entry name" value="Family A G protein-coupled receptor-like"/>
    <property type="match status" value="1"/>
</dbReference>
<protein>
    <recommendedName>
        <fullName evidence="4">Taste receptor type 2</fullName>
    </recommendedName>
</protein>
<proteinExistence type="predicted"/>
<dbReference type="Proteomes" id="UP000324091">
    <property type="component" value="Chromosome 1"/>
</dbReference>
<name>A0A5C6PP98_9TELE</name>
<dbReference type="AlphaFoldDB" id="A0A5C6PP98"/>
<evidence type="ECO:0000256" key="1">
    <source>
        <dbReference type="SAM" id="Phobius"/>
    </source>
</evidence>
<keyword evidence="1" id="KW-1133">Transmembrane helix</keyword>
<feature type="transmembrane region" description="Helical" evidence="1">
    <location>
        <begin position="128"/>
        <end position="146"/>
    </location>
</feature>
<keyword evidence="1" id="KW-0472">Membrane</keyword>
<evidence type="ECO:0008006" key="4">
    <source>
        <dbReference type="Google" id="ProtNLM"/>
    </source>
</evidence>
<evidence type="ECO:0000313" key="2">
    <source>
        <dbReference type="EMBL" id="TWW80661.1"/>
    </source>
</evidence>